<gene>
    <name evidence="8" type="ordered locus">Zmob_0367</name>
</gene>
<dbReference type="EMBL" id="CP002850">
    <property type="protein sequence ID" value="AEH62215.1"/>
    <property type="molecule type" value="Genomic_DNA"/>
</dbReference>
<feature type="transmembrane region" description="Helical" evidence="6">
    <location>
        <begin position="270"/>
        <end position="286"/>
    </location>
</feature>
<sequence length="296" mass="32281">MNRLWNNAWITLSLAAFMWASNFVIGRIIPPSMPPVSLSFWRWALAACILLPFVWSSLKKEWRVVLRHWPIILLLGTTGQAGSNTLAYYGLHSTGATVALLIQSATPVVILLFAFFLYGEKPSPKRIVAMLFAFGGILFVIAAKGNGGAASTIGGTLLLTATMLCQALYATILRHKPPTTPLVLLFSCFVAASLVLLPFQIPYGVGLPFHDSHSLSAIIYLAIGPSIFAFLFFNRGVHIIGASRASIFLYLMPVFGSLIAVPFLGERLGWMHLTGFLLVGVGFVLSREKVKSILSR</sequence>
<dbReference type="Gene3D" id="1.10.3730.20">
    <property type="match status" value="1"/>
</dbReference>
<feature type="transmembrane region" description="Helical" evidence="6">
    <location>
        <begin position="70"/>
        <end position="91"/>
    </location>
</feature>
<evidence type="ECO:0000256" key="4">
    <source>
        <dbReference type="ARBA" id="ARBA00022989"/>
    </source>
</evidence>
<feature type="transmembrane region" description="Helical" evidence="6">
    <location>
        <begin position="182"/>
        <end position="201"/>
    </location>
</feature>
<dbReference type="eggNOG" id="COG0697">
    <property type="taxonomic scope" value="Bacteria"/>
</dbReference>
<proteinExistence type="inferred from homology"/>
<protein>
    <recommendedName>
        <fullName evidence="7">EamA domain-containing protein</fullName>
    </recommendedName>
</protein>
<name>A0A0H3G517_ZYMMA</name>
<feature type="domain" description="EamA" evidence="7">
    <location>
        <begin position="11"/>
        <end position="141"/>
    </location>
</feature>
<dbReference type="GO" id="GO:0016020">
    <property type="term" value="C:membrane"/>
    <property type="evidence" value="ECO:0007669"/>
    <property type="project" value="UniProtKB-SubCell"/>
</dbReference>
<comment type="similarity">
    <text evidence="2">Belongs to the EamA transporter family.</text>
</comment>
<evidence type="ECO:0000256" key="6">
    <source>
        <dbReference type="SAM" id="Phobius"/>
    </source>
</evidence>
<keyword evidence="5 6" id="KW-0472">Membrane</keyword>
<dbReference type="GeneID" id="79903916"/>
<evidence type="ECO:0000313" key="8">
    <source>
        <dbReference type="EMBL" id="AEH62215.1"/>
    </source>
</evidence>
<dbReference type="PANTHER" id="PTHR32322">
    <property type="entry name" value="INNER MEMBRANE TRANSPORTER"/>
    <property type="match status" value="1"/>
</dbReference>
<dbReference type="InterPro" id="IPR050638">
    <property type="entry name" value="AA-Vitamin_Transporters"/>
</dbReference>
<dbReference type="OrthoDB" id="9806889at2"/>
<accession>A0A0H3G517</accession>
<feature type="transmembrane region" description="Helical" evidence="6">
    <location>
        <begin position="213"/>
        <end position="233"/>
    </location>
</feature>
<organism evidence="8 9">
    <name type="scientific">Zymomonas mobilis subsp. mobilis (strain ATCC 10988 / DSM 424 / LMG 404 / NCIMB 8938 / NRRL B-806 / ZM1)</name>
    <dbReference type="NCBI Taxonomy" id="555217"/>
    <lineage>
        <taxon>Bacteria</taxon>
        <taxon>Pseudomonadati</taxon>
        <taxon>Pseudomonadota</taxon>
        <taxon>Alphaproteobacteria</taxon>
        <taxon>Sphingomonadales</taxon>
        <taxon>Zymomonadaceae</taxon>
        <taxon>Zymomonas</taxon>
    </lineage>
</organism>
<dbReference type="AlphaFoldDB" id="A0A0H3G517"/>
<feature type="domain" description="EamA" evidence="7">
    <location>
        <begin position="155"/>
        <end position="285"/>
    </location>
</feature>
<evidence type="ECO:0000259" key="7">
    <source>
        <dbReference type="Pfam" id="PF00892"/>
    </source>
</evidence>
<dbReference type="KEGG" id="zmm:Zmob_0367"/>
<dbReference type="SUPFAM" id="SSF103481">
    <property type="entry name" value="Multidrug resistance efflux transporter EmrE"/>
    <property type="match status" value="2"/>
</dbReference>
<keyword evidence="4 6" id="KW-1133">Transmembrane helix</keyword>
<comment type="subcellular location">
    <subcellularLocation>
        <location evidence="1">Membrane</location>
        <topology evidence="1">Multi-pass membrane protein</topology>
    </subcellularLocation>
</comment>
<dbReference type="InterPro" id="IPR037185">
    <property type="entry name" value="EmrE-like"/>
</dbReference>
<dbReference type="PANTHER" id="PTHR32322:SF2">
    <property type="entry name" value="EAMA DOMAIN-CONTAINING PROTEIN"/>
    <property type="match status" value="1"/>
</dbReference>
<feature type="transmembrane region" description="Helical" evidence="6">
    <location>
        <begin position="97"/>
        <end position="118"/>
    </location>
</feature>
<dbReference type="Proteomes" id="UP000001494">
    <property type="component" value="Chromosome"/>
</dbReference>
<feature type="transmembrane region" description="Helical" evidence="6">
    <location>
        <begin position="7"/>
        <end position="28"/>
    </location>
</feature>
<reference evidence="8 9" key="1">
    <citation type="journal article" date="2011" name="J. Bacteriol.">
        <title>Genome sequence of the ethanol-producing Zymomonas mobilis subsp. mobilis lectotype strain ATCC 10988.</title>
        <authorList>
            <person name="Pappas K.M."/>
            <person name="Kouvelis V.N."/>
            <person name="Saunders E."/>
            <person name="Brettin T.S."/>
            <person name="Bruce D."/>
            <person name="Detter C."/>
            <person name="Balakireva M."/>
            <person name="Han C.S."/>
            <person name="Savvakis G."/>
            <person name="Kyrpides N.C."/>
            <person name="Typas M.A."/>
        </authorList>
    </citation>
    <scope>NUCLEOTIDE SEQUENCE [LARGE SCALE GENOMIC DNA]</scope>
    <source>
        <strain evidence="9">ATCC 10988 / DSM 424 / CCUG 17860 / LMG 404 / NCIMB 8938 / NRRL B-806 / ZM1</strain>
    </source>
</reference>
<dbReference type="HOGENOM" id="CLU_033863_4_4_5"/>
<evidence type="ECO:0000256" key="2">
    <source>
        <dbReference type="ARBA" id="ARBA00007362"/>
    </source>
</evidence>
<evidence type="ECO:0000256" key="5">
    <source>
        <dbReference type="ARBA" id="ARBA00023136"/>
    </source>
</evidence>
<evidence type="ECO:0000256" key="1">
    <source>
        <dbReference type="ARBA" id="ARBA00004141"/>
    </source>
</evidence>
<feature type="transmembrane region" description="Helical" evidence="6">
    <location>
        <begin position="245"/>
        <end position="264"/>
    </location>
</feature>
<feature type="transmembrane region" description="Helical" evidence="6">
    <location>
        <begin position="127"/>
        <end position="143"/>
    </location>
</feature>
<evidence type="ECO:0000313" key="9">
    <source>
        <dbReference type="Proteomes" id="UP000001494"/>
    </source>
</evidence>
<feature type="transmembrane region" description="Helical" evidence="6">
    <location>
        <begin position="149"/>
        <end position="170"/>
    </location>
</feature>
<dbReference type="InterPro" id="IPR000620">
    <property type="entry name" value="EamA_dom"/>
</dbReference>
<dbReference type="RefSeq" id="WP_012817060.1">
    <property type="nucleotide sequence ID" value="NC_017262.1"/>
</dbReference>
<keyword evidence="3 6" id="KW-0812">Transmembrane</keyword>
<dbReference type="Pfam" id="PF00892">
    <property type="entry name" value="EamA"/>
    <property type="match status" value="2"/>
</dbReference>
<evidence type="ECO:0000256" key="3">
    <source>
        <dbReference type="ARBA" id="ARBA00022692"/>
    </source>
</evidence>
<feature type="transmembrane region" description="Helical" evidence="6">
    <location>
        <begin position="40"/>
        <end position="58"/>
    </location>
</feature>